<keyword evidence="1" id="KW-0812">Transmembrane</keyword>
<gene>
    <name evidence="4" type="ORF">ABNG02_05055</name>
    <name evidence="3" type="ORF">GCM10008994_26490</name>
</gene>
<evidence type="ECO:0000313" key="3">
    <source>
        <dbReference type="EMBL" id="GAA0550306.1"/>
    </source>
</evidence>
<dbReference type="Proteomes" id="UP001567571">
    <property type="component" value="Unassembled WGS sequence"/>
</dbReference>
<dbReference type="EMBL" id="BAAADQ010000015">
    <property type="protein sequence ID" value="GAA0550306.1"/>
    <property type="molecule type" value="Genomic_DNA"/>
</dbReference>
<dbReference type="GO" id="GO:0019187">
    <property type="term" value="F:beta-1,4-mannosyltransferase activity"/>
    <property type="evidence" value="ECO:0007669"/>
    <property type="project" value="InterPro"/>
</dbReference>
<dbReference type="PANTHER" id="PTHR16779">
    <property type="entry name" value="BETA-1,4-MANNOSYLTRANSFERASE EGH"/>
    <property type="match status" value="1"/>
</dbReference>
<feature type="transmembrane region" description="Helical" evidence="1">
    <location>
        <begin position="376"/>
        <end position="399"/>
    </location>
</feature>
<dbReference type="PANTHER" id="PTHR16779:SF1">
    <property type="entry name" value="BETA-1,4-MANNOSYLTRANSFERASE EGH"/>
    <property type="match status" value="1"/>
</dbReference>
<feature type="transmembrane region" description="Helical" evidence="1">
    <location>
        <begin position="51"/>
        <end position="75"/>
    </location>
</feature>
<evidence type="ECO:0000259" key="2">
    <source>
        <dbReference type="Pfam" id="PF13632"/>
    </source>
</evidence>
<evidence type="ECO:0000313" key="6">
    <source>
        <dbReference type="Proteomes" id="UP001567571"/>
    </source>
</evidence>
<dbReference type="AlphaFoldDB" id="A0AAV3SV16"/>
<reference evidence="4 6" key="3">
    <citation type="submission" date="2024-06" db="EMBL/GenBank/DDBJ databases">
        <title>Halorubrum miltondacostae sp. nov., a potential PHA producer isolated from an inland solar saltern in Rio Maior, Portugal.</title>
        <authorList>
            <person name="Albuquerque L."/>
            <person name="Viver T."/>
            <person name="Barroso C."/>
            <person name="Claudino R."/>
            <person name="Galvan M."/>
            <person name="Simoes G."/>
            <person name="Lobo Da Cunha A."/>
            <person name="Egas C."/>
        </authorList>
    </citation>
    <scope>NUCLEOTIDE SEQUENCE [LARGE SCALE GENOMIC DNA]</scope>
    <source>
        <strain evidence="4 6">DSM 18646</strain>
    </source>
</reference>
<comment type="caution">
    <text evidence="3">The sequence shown here is derived from an EMBL/GenBank/DDBJ whole genome shotgun (WGS) entry which is preliminary data.</text>
</comment>
<proteinExistence type="predicted"/>
<evidence type="ECO:0000256" key="1">
    <source>
        <dbReference type="SAM" id="Phobius"/>
    </source>
</evidence>
<dbReference type="InterPro" id="IPR027389">
    <property type="entry name" value="B_mannosylTrfase_Bre-3/Egh"/>
</dbReference>
<name>A0AAV3SV16_9EURY</name>
<reference evidence="3" key="1">
    <citation type="journal article" date="2014" name="Int. J. Syst. Evol. Microbiol.">
        <title>Complete genome sequence of Corynebacterium casei LMG S-19264T (=DSM 44701T), isolated from a smear-ripened cheese.</title>
        <authorList>
            <consortium name="US DOE Joint Genome Institute (JGI-PGF)"/>
            <person name="Walter F."/>
            <person name="Albersmeier A."/>
            <person name="Kalinowski J."/>
            <person name="Ruckert C."/>
        </authorList>
    </citation>
    <scope>NUCLEOTIDE SEQUENCE</scope>
    <source>
        <strain evidence="3">JCM 14265</strain>
    </source>
</reference>
<sequence>MNTERIALVAVTLALVVGGVATLLAPTVVSGPGGAPGQASATTVVTDGGLGSLFGVALWGVTLLFGATALVWFVLTTVVGAGHETPPNEYGLDEVQVRIMTVDAAEVVQETVDSLPDGLDDVHVIAESPIDARGATVHAVPDEFSCHAVRKGRAQEWARQALDCRKEFVLYLDEDSVVESFDGLPDADIVQLREKPRRTDSNLSYLADVYRMGVQLEQRAFARLSIPLFAWGGGIAVRTEVEERTTWDRETLVEDTAFVWAAFRELDVTFALSDAVCRNEAPPSLYEILQQRRRWAAGNVQASAMLPLRYELLTRVRNYAWALSPIVTLLVVPLSLLSVTIVYSGLFFAASMGLALCTLGWFLLGVHYYGDDHRHWALAVPLAPLITVVHSMGTVAGILNPPETFRVTTKVGSD</sequence>
<dbReference type="RefSeq" id="WP_343779914.1">
    <property type="nucleotide sequence ID" value="NZ_BAAADQ010000015.1"/>
</dbReference>
<keyword evidence="6" id="KW-1185">Reference proteome</keyword>
<feature type="domain" description="Glycosyltransferase 2-like" evidence="2">
    <location>
        <begin position="169"/>
        <end position="363"/>
    </location>
</feature>
<keyword evidence="1" id="KW-0472">Membrane</keyword>
<dbReference type="GO" id="GO:0005737">
    <property type="term" value="C:cytoplasm"/>
    <property type="evidence" value="ECO:0007669"/>
    <property type="project" value="TreeGrafter"/>
</dbReference>
<organism evidence="3 5">
    <name type="scientific">Halorubrum ejinorense</name>
    <dbReference type="NCBI Taxonomy" id="425309"/>
    <lineage>
        <taxon>Archaea</taxon>
        <taxon>Methanobacteriati</taxon>
        <taxon>Methanobacteriota</taxon>
        <taxon>Stenosarchaea group</taxon>
        <taxon>Halobacteria</taxon>
        <taxon>Halobacteriales</taxon>
        <taxon>Haloferacaceae</taxon>
        <taxon>Halorubrum</taxon>
    </lineage>
</organism>
<reference evidence="3" key="2">
    <citation type="submission" date="2023-12" db="EMBL/GenBank/DDBJ databases">
        <authorList>
            <person name="Sun Q."/>
            <person name="Inoue M."/>
        </authorList>
    </citation>
    <scope>NUCLEOTIDE SEQUENCE</scope>
    <source>
        <strain evidence="3">JCM 14265</strain>
    </source>
</reference>
<dbReference type="SUPFAM" id="SSF53448">
    <property type="entry name" value="Nucleotide-diphospho-sugar transferases"/>
    <property type="match status" value="1"/>
</dbReference>
<protein>
    <submittedName>
        <fullName evidence="4">Glycosyltransferase family 2 protein</fullName>
    </submittedName>
</protein>
<dbReference type="InterPro" id="IPR029044">
    <property type="entry name" value="Nucleotide-diphossugar_trans"/>
</dbReference>
<feature type="transmembrane region" description="Helical" evidence="1">
    <location>
        <begin position="319"/>
        <end position="339"/>
    </location>
</feature>
<dbReference type="Proteomes" id="UP001501425">
    <property type="component" value="Unassembled WGS sequence"/>
</dbReference>
<accession>A0AAV3SV16</accession>
<evidence type="ECO:0000313" key="4">
    <source>
        <dbReference type="EMBL" id="MEZ3166690.1"/>
    </source>
</evidence>
<feature type="transmembrane region" description="Helical" evidence="1">
    <location>
        <begin position="345"/>
        <end position="364"/>
    </location>
</feature>
<dbReference type="EMBL" id="JBEDNW010000002">
    <property type="protein sequence ID" value="MEZ3166690.1"/>
    <property type="molecule type" value="Genomic_DNA"/>
</dbReference>
<dbReference type="Pfam" id="PF13632">
    <property type="entry name" value="Glyco_trans_2_3"/>
    <property type="match status" value="1"/>
</dbReference>
<evidence type="ECO:0000313" key="5">
    <source>
        <dbReference type="Proteomes" id="UP001501425"/>
    </source>
</evidence>
<keyword evidence="1" id="KW-1133">Transmembrane helix</keyword>
<dbReference type="InterPro" id="IPR001173">
    <property type="entry name" value="Glyco_trans_2-like"/>
</dbReference>